<evidence type="ECO:0000256" key="8">
    <source>
        <dbReference type="RuleBase" id="RU003830"/>
    </source>
</evidence>
<evidence type="ECO:0000256" key="2">
    <source>
        <dbReference type="ARBA" id="ARBA00022730"/>
    </source>
</evidence>
<comment type="function">
    <text evidence="7">Located at the top of the head of the 30S subunit, it contacts several helices of the 16S rRNA. In the 70S ribosome it contacts the 23S rRNA (bridge B1a) and protein L5 of the 50S subunit (bridge B1b), connecting the 2 subunits; these bridges are implicated in subunit movement. Contacts the tRNAs in the A and P-sites.</text>
</comment>
<evidence type="ECO:0000256" key="1">
    <source>
        <dbReference type="ARBA" id="ARBA00008080"/>
    </source>
</evidence>
<dbReference type="InterPro" id="IPR010979">
    <property type="entry name" value="Ribosomal_uS13-like_H2TH"/>
</dbReference>
<dbReference type="HAMAP" id="MF_01315">
    <property type="entry name" value="Ribosomal_uS13"/>
    <property type="match status" value="1"/>
</dbReference>
<dbReference type="GO" id="GO:0006412">
    <property type="term" value="P:translation"/>
    <property type="evidence" value="ECO:0007669"/>
    <property type="project" value="UniProtKB-UniRule"/>
</dbReference>
<protein>
    <recommendedName>
        <fullName evidence="6 7">Small ribosomal subunit protein uS13</fullName>
    </recommendedName>
</protein>
<comment type="caution">
    <text evidence="10">The sequence shown here is derived from an EMBL/GenBank/DDBJ whole genome shotgun (WGS) entry which is preliminary data.</text>
</comment>
<dbReference type="SUPFAM" id="SSF46946">
    <property type="entry name" value="S13-like H2TH domain"/>
    <property type="match status" value="1"/>
</dbReference>
<keyword evidence="5 7" id="KW-0687">Ribonucleoprotein</keyword>
<evidence type="ECO:0000313" key="11">
    <source>
        <dbReference type="Proteomes" id="UP000177140"/>
    </source>
</evidence>
<accession>A0A1G2QQ33</accession>
<dbReference type="Gene3D" id="1.10.8.50">
    <property type="match status" value="1"/>
</dbReference>
<dbReference type="PANTHER" id="PTHR10871:SF1">
    <property type="entry name" value="SMALL RIBOSOMAL SUBUNIT PROTEIN US13M"/>
    <property type="match status" value="1"/>
</dbReference>
<name>A0A1G2QQ33_9BACT</name>
<keyword evidence="7" id="KW-0820">tRNA-binding</keyword>
<proteinExistence type="inferred from homology"/>
<dbReference type="GO" id="GO:0005829">
    <property type="term" value="C:cytosol"/>
    <property type="evidence" value="ECO:0007669"/>
    <property type="project" value="TreeGrafter"/>
</dbReference>
<keyword evidence="2 7" id="KW-0699">rRNA-binding</keyword>
<dbReference type="GO" id="GO:0000049">
    <property type="term" value="F:tRNA binding"/>
    <property type="evidence" value="ECO:0007669"/>
    <property type="project" value="UniProtKB-UniRule"/>
</dbReference>
<dbReference type="NCBIfam" id="TIGR03631">
    <property type="entry name" value="uS13_bact"/>
    <property type="match status" value="1"/>
</dbReference>
<dbReference type="Gene3D" id="4.10.910.10">
    <property type="entry name" value="30s ribosomal protein s13, domain 2"/>
    <property type="match status" value="1"/>
</dbReference>
<dbReference type="EMBL" id="MHTM01000008">
    <property type="protein sequence ID" value="OHA62606.1"/>
    <property type="molecule type" value="Genomic_DNA"/>
</dbReference>
<dbReference type="GO" id="GO:0015935">
    <property type="term" value="C:small ribosomal subunit"/>
    <property type="evidence" value="ECO:0007669"/>
    <property type="project" value="TreeGrafter"/>
</dbReference>
<gene>
    <name evidence="7" type="primary">rpsM</name>
    <name evidence="10" type="ORF">A2556_02835</name>
</gene>
<feature type="compositionally biased region" description="Basic residues" evidence="9">
    <location>
        <begin position="99"/>
        <end position="112"/>
    </location>
</feature>
<dbReference type="AlphaFoldDB" id="A0A1G2QQ33"/>
<evidence type="ECO:0000256" key="9">
    <source>
        <dbReference type="SAM" id="MobiDB-lite"/>
    </source>
</evidence>
<evidence type="ECO:0000256" key="5">
    <source>
        <dbReference type="ARBA" id="ARBA00023274"/>
    </source>
</evidence>
<dbReference type="GO" id="GO:0003735">
    <property type="term" value="F:structural constituent of ribosome"/>
    <property type="evidence" value="ECO:0007669"/>
    <property type="project" value="InterPro"/>
</dbReference>
<dbReference type="GO" id="GO:0019843">
    <property type="term" value="F:rRNA binding"/>
    <property type="evidence" value="ECO:0007669"/>
    <property type="project" value="UniProtKB-UniRule"/>
</dbReference>
<evidence type="ECO:0000313" key="10">
    <source>
        <dbReference type="EMBL" id="OHA62606.1"/>
    </source>
</evidence>
<evidence type="ECO:0000256" key="4">
    <source>
        <dbReference type="ARBA" id="ARBA00022980"/>
    </source>
</evidence>
<dbReference type="Proteomes" id="UP000177140">
    <property type="component" value="Unassembled WGS sequence"/>
</dbReference>
<dbReference type="InterPro" id="IPR027437">
    <property type="entry name" value="Rbsml_uS13_C"/>
</dbReference>
<dbReference type="InterPro" id="IPR019980">
    <property type="entry name" value="Ribosomal_uS13_bac-type"/>
</dbReference>
<feature type="region of interest" description="Disordered" evidence="9">
    <location>
        <begin position="81"/>
        <end position="126"/>
    </location>
</feature>
<dbReference type="PIRSF" id="PIRSF002134">
    <property type="entry name" value="Ribosomal_S13"/>
    <property type="match status" value="1"/>
</dbReference>
<evidence type="ECO:0000256" key="3">
    <source>
        <dbReference type="ARBA" id="ARBA00022884"/>
    </source>
</evidence>
<comment type="subunit">
    <text evidence="7">Part of the 30S ribosomal subunit. Forms a loose heterodimer with protein S19. Forms two bridges to the 50S subunit in the 70S ribosome.</text>
</comment>
<dbReference type="PROSITE" id="PS50159">
    <property type="entry name" value="RIBOSOMAL_S13_2"/>
    <property type="match status" value="1"/>
</dbReference>
<reference evidence="10 11" key="1">
    <citation type="journal article" date="2016" name="Nat. Commun.">
        <title>Thousands of microbial genomes shed light on interconnected biogeochemical processes in an aquifer system.</title>
        <authorList>
            <person name="Anantharaman K."/>
            <person name="Brown C.T."/>
            <person name="Hug L.A."/>
            <person name="Sharon I."/>
            <person name="Castelle C.J."/>
            <person name="Probst A.J."/>
            <person name="Thomas B.C."/>
            <person name="Singh A."/>
            <person name="Wilkins M.J."/>
            <person name="Karaoz U."/>
            <person name="Brodie E.L."/>
            <person name="Williams K.H."/>
            <person name="Hubbard S.S."/>
            <person name="Banfield J.F."/>
        </authorList>
    </citation>
    <scope>NUCLEOTIDE SEQUENCE [LARGE SCALE GENOMIC DNA]</scope>
</reference>
<keyword evidence="3 7" id="KW-0694">RNA-binding</keyword>
<dbReference type="InterPro" id="IPR001892">
    <property type="entry name" value="Ribosomal_uS13"/>
</dbReference>
<organism evidence="10 11">
    <name type="scientific">Candidatus Vogelbacteria bacterium RIFOXYD2_FULL_44_9</name>
    <dbReference type="NCBI Taxonomy" id="1802441"/>
    <lineage>
        <taxon>Bacteria</taxon>
        <taxon>Candidatus Vogeliibacteriota</taxon>
    </lineage>
</organism>
<comment type="similarity">
    <text evidence="1 7 8">Belongs to the universal ribosomal protein uS13 family.</text>
</comment>
<dbReference type="PANTHER" id="PTHR10871">
    <property type="entry name" value="30S RIBOSOMAL PROTEIN S13/40S RIBOSOMAL PROTEIN S18"/>
    <property type="match status" value="1"/>
</dbReference>
<sequence length="126" mass="14109">MRISGITIPNGKRLDISLTSIYGIGRPLAQKILAEAKVDPASKADKISADEEARIRKIVESMRIEGDLKREISGNIKRLKDIKSYRGSRHAHSLPSRGQRTKTNSRTRRGNTRKTMGSGKKKIEKK</sequence>
<dbReference type="FunFam" id="1.10.8.50:FF:000001">
    <property type="entry name" value="30S ribosomal protein S13"/>
    <property type="match status" value="1"/>
</dbReference>
<evidence type="ECO:0000256" key="6">
    <source>
        <dbReference type="ARBA" id="ARBA00035166"/>
    </source>
</evidence>
<dbReference type="Pfam" id="PF00416">
    <property type="entry name" value="Ribosomal_S13"/>
    <property type="match status" value="1"/>
</dbReference>
<keyword evidence="4 7" id="KW-0689">Ribosomal protein</keyword>
<evidence type="ECO:0000256" key="7">
    <source>
        <dbReference type="HAMAP-Rule" id="MF_01315"/>
    </source>
</evidence>